<dbReference type="PANTHER" id="PTHR42743:SF11">
    <property type="entry name" value="AMINODEOXYCHORISMATE LYASE"/>
    <property type="match status" value="1"/>
</dbReference>
<proteinExistence type="inferred from homology"/>
<protein>
    <submittedName>
        <fullName evidence="2">Aminotransferase class IV</fullName>
    </submittedName>
</protein>
<dbReference type="HOGENOM" id="CLU_020844_3_0_0"/>
<keyword evidence="2" id="KW-0808">Transferase</keyword>
<dbReference type="InterPro" id="IPR050571">
    <property type="entry name" value="Class-IV_PLP-Dep_Aminotrnsfr"/>
</dbReference>
<keyword evidence="2" id="KW-0032">Aminotransferase</keyword>
<dbReference type="InterPro" id="IPR043131">
    <property type="entry name" value="BCAT-like_N"/>
</dbReference>
<dbReference type="EMBL" id="CP002042">
    <property type="protein sequence ID" value="ADH62579.1"/>
    <property type="molecule type" value="Genomic_DNA"/>
</dbReference>
<dbReference type="RefSeq" id="WP_013157168.1">
    <property type="nucleotide sequence ID" value="NC_014212.1"/>
</dbReference>
<dbReference type="InterPro" id="IPR001544">
    <property type="entry name" value="Aminotrans_IV"/>
</dbReference>
<comment type="similarity">
    <text evidence="1">Belongs to the class-IV pyridoxal-phosphate-dependent aminotransferase family.</text>
</comment>
<evidence type="ECO:0000256" key="1">
    <source>
        <dbReference type="ARBA" id="ARBA00009320"/>
    </source>
</evidence>
<evidence type="ECO:0000313" key="3">
    <source>
        <dbReference type="Proteomes" id="UP000001916"/>
    </source>
</evidence>
<dbReference type="GO" id="GO:0008483">
    <property type="term" value="F:transaminase activity"/>
    <property type="evidence" value="ECO:0007669"/>
    <property type="project" value="UniProtKB-KW"/>
</dbReference>
<dbReference type="OrthoDB" id="9805628at2"/>
<dbReference type="Gene3D" id="3.30.470.10">
    <property type="match status" value="1"/>
</dbReference>
<name>D7BAQ7_ALLS1</name>
<accession>D7BAQ7</accession>
<dbReference type="PANTHER" id="PTHR42743">
    <property type="entry name" value="AMINO-ACID AMINOTRANSFERASE"/>
    <property type="match status" value="1"/>
</dbReference>
<dbReference type="STRING" id="526227.Mesil_0662"/>
<dbReference type="GO" id="GO:0046394">
    <property type="term" value="P:carboxylic acid biosynthetic process"/>
    <property type="evidence" value="ECO:0007669"/>
    <property type="project" value="UniProtKB-ARBA"/>
</dbReference>
<dbReference type="Gene3D" id="3.20.10.10">
    <property type="entry name" value="D-amino Acid Aminotransferase, subunit A, domain 2"/>
    <property type="match status" value="1"/>
</dbReference>
<dbReference type="Proteomes" id="UP000001916">
    <property type="component" value="Chromosome"/>
</dbReference>
<dbReference type="SUPFAM" id="SSF56752">
    <property type="entry name" value="D-aminoacid aminotransferase-like PLP-dependent enzymes"/>
    <property type="match status" value="1"/>
</dbReference>
<dbReference type="AlphaFoldDB" id="D7BAQ7"/>
<keyword evidence="3" id="KW-1185">Reference proteome</keyword>
<evidence type="ECO:0000313" key="2">
    <source>
        <dbReference type="EMBL" id="ADH62579.1"/>
    </source>
</evidence>
<reference evidence="2 3" key="1">
    <citation type="journal article" date="2010" name="Stand. Genomic Sci.">
        <title>Complete genome sequence of Meiothermus silvanus type strain (VI-R2).</title>
        <authorList>
            <person name="Sikorski J."/>
            <person name="Tindall B.J."/>
            <person name="Lowry S."/>
            <person name="Lucas S."/>
            <person name="Nolan M."/>
            <person name="Copeland A."/>
            <person name="Glavina Del Rio T."/>
            <person name="Tice H."/>
            <person name="Cheng J.F."/>
            <person name="Han C."/>
            <person name="Pitluck S."/>
            <person name="Liolios K."/>
            <person name="Ivanova N."/>
            <person name="Mavromatis K."/>
            <person name="Mikhailova N."/>
            <person name="Pati A."/>
            <person name="Goodwin L."/>
            <person name="Chen A."/>
            <person name="Palaniappan K."/>
            <person name="Land M."/>
            <person name="Hauser L."/>
            <person name="Chang Y.J."/>
            <person name="Jeffries C.D."/>
            <person name="Rohde M."/>
            <person name="Goker M."/>
            <person name="Woyke T."/>
            <person name="Bristow J."/>
            <person name="Eisen J.A."/>
            <person name="Markowitz V."/>
            <person name="Hugenholtz P."/>
            <person name="Kyrpides N.C."/>
            <person name="Klenk H.P."/>
            <person name="Lapidus A."/>
        </authorList>
    </citation>
    <scope>NUCLEOTIDE SEQUENCE [LARGE SCALE GENOMIC DNA]</scope>
    <source>
        <strain evidence="3">ATCC 700542 / DSM 9946 / VI-R2</strain>
    </source>
</reference>
<dbReference type="InterPro" id="IPR043132">
    <property type="entry name" value="BCAT-like_C"/>
</dbReference>
<organism evidence="2 3">
    <name type="scientific">Allomeiothermus silvanus (strain ATCC 700542 / DSM 9946 / NBRC 106475 / NCIMB 13440 / VI-R2)</name>
    <name type="common">Thermus silvanus</name>
    <dbReference type="NCBI Taxonomy" id="526227"/>
    <lineage>
        <taxon>Bacteria</taxon>
        <taxon>Thermotogati</taxon>
        <taxon>Deinococcota</taxon>
        <taxon>Deinococci</taxon>
        <taxon>Thermales</taxon>
        <taxon>Thermaceae</taxon>
        <taxon>Allomeiothermus</taxon>
    </lineage>
</organism>
<dbReference type="KEGG" id="msv:Mesil_0662"/>
<dbReference type="eggNOG" id="COG0115">
    <property type="taxonomic scope" value="Bacteria"/>
</dbReference>
<gene>
    <name evidence="2" type="ordered locus">Mesil_0662</name>
</gene>
<dbReference type="Pfam" id="PF01063">
    <property type="entry name" value="Aminotran_4"/>
    <property type="match status" value="1"/>
</dbReference>
<dbReference type="InterPro" id="IPR036038">
    <property type="entry name" value="Aminotransferase-like"/>
</dbReference>
<sequence length="280" mass="31575">MAKYVILNGELVPEPDAKIHVSDLGLRRGYAVFEFFRVMRGIPLFFEDHLARFQRSAELLFLEPAWTMEKIQQFVFQLVEANGLQEAGVQLVLTGGYSPDAFTPTTPNLIITEAEVRPYPAEQYEQGVKVITHRNLRELPEAKTTDYLMAVRLIPRMRSLGAVEVLYHDGRRMLEGARSGLGIITAEGVLVTAGSSVLESITRRRLLGVARELLPIEERDIPLEEFFAAPEVFILSSTRGVMPVTQVDDRKVGTVGPHTRRLMQAFRQHVEEYLAARASR</sequence>